<name>A0AAE4CB33_9ACTN</name>
<dbReference type="Proteomes" id="UP001183643">
    <property type="component" value="Unassembled WGS sequence"/>
</dbReference>
<sequence length="72" mass="7419">MRINRSKLIESMFSRRGLQNLIAAAALTAPVAGAVTGALVPPPSVQAVPPPSVHAASIPDGSINPASSYTYY</sequence>
<evidence type="ECO:0000313" key="3">
    <source>
        <dbReference type="Proteomes" id="UP001183643"/>
    </source>
</evidence>
<dbReference type="EMBL" id="JAVDYB010000001">
    <property type="protein sequence ID" value="MDR7277678.1"/>
    <property type="molecule type" value="Genomic_DNA"/>
</dbReference>
<comment type="caution">
    <text evidence="2">The sequence shown here is derived from an EMBL/GenBank/DDBJ whole genome shotgun (WGS) entry which is preliminary data.</text>
</comment>
<proteinExistence type="predicted"/>
<evidence type="ECO:0000313" key="2">
    <source>
        <dbReference type="EMBL" id="MDR7277678.1"/>
    </source>
</evidence>
<dbReference type="AlphaFoldDB" id="A0AAE4CB33"/>
<accession>A0AAE4CB33</accession>
<keyword evidence="3" id="KW-1185">Reference proteome</keyword>
<protein>
    <submittedName>
        <fullName evidence="2">Uncharacterized protein</fullName>
    </submittedName>
</protein>
<evidence type="ECO:0000256" key="1">
    <source>
        <dbReference type="SAM" id="MobiDB-lite"/>
    </source>
</evidence>
<organism evidence="2 3">
    <name type="scientific">Catenuloplanes atrovinosus</name>
    <dbReference type="NCBI Taxonomy" id="137266"/>
    <lineage>
        <taxon>Bacteria</taxon>
        <taxon>Bacillati</taxon>
        <taxon>Actinomycetota</taxon>
        <taxon>Actinomycetes</taxon>
        <taxon>Micromonosporales</taxon>
        <taxon>Micromonosporaceae</taxon>
        <taxon>Catenuloplanes</taxon>
    </lineage>
</organism>
<dbReference type="RefSeq" id="WP_310370118.1">
    <property type="nucleotide sequence ID" value="NZ_JAVDYB010000001.1"/>
</dbReference>
<reference evidence="2" key="1">
    <citation type="submission" date="2023-07" db="EMBL/GenBank/DDBJ databases">
        <title>Sequencing the genomes of 1000 actinobacteria strains.</title>
        <authorList>
            <person name="Klenk H.-P."/>
        </authorList>
    </citation>
    <scope>NUCLEOTIDE SEQUENCE</scope>
    <source>
        <strain evidence="2">DSM 44707</strain>
    </source>
</reference>
<gene>
    <name evidence="2" type="ORF">J2S41_004456</name>
</gene>
<feature type="region of interest" description="Disordered" evidence="1">
    <location>
        <begin position="50"/>
        <end position="72"/>
    </location>
</feature>